<dbReference type="KEGG" id="apal:BN85403430"/>
<accession>U4KP03</accession>
<evidence type="ECO:0000313" key="1">
    <source>
        <dbReference type="EMBL" id="CCV63920.1"/>
    </source>
</evidence>
<dbReference type="STRING" id="1318466.BN85403430"/>
<keyword evidence="2" id="KW-1185">Reference proteome</keyword>
<name>U4KP03_ALTPJ</name>
<dbReference type="EMBL" id="FO681347">
    <property type="protein sequence ID" value="CCV63920.1"/>
    <property type="molecule type" value="Genomic_DNA"/>
</dbReference>
<evidence type="ECO:0000313" key="2">
    <source>
        <dbReference type="Proteomes" id="UP000032740"/>
    </source>
</evidence>
<dbReference type="RefSeq" id="WP_026656313.1">
    <property type="nucleotide sequence ID" value="NC_022538.1"/>
</dbReference>
<protein>
    <submittedName>
        <fullName evidence="1">Uncharacterized protein</fullName>
    </submittedName>
</protein>
<dbReference type="Proteomes" id="UP000032740">
    <property type="component" value="Chromosome"/>
</dbReference>
<proteinExistence type="predicted"/>
<reference evidence="1 2" key="1">
    <citation type="journal article" date="2013" name="J. Mol. Microbiol. Biotechnol.">
        <title>Analysis of the Complete Genomes of Acholeplasma brassicae , A. palmae and A. laidlawii and Their Comparison to the Obligate Parasites from ' Candidatus Phytoplasma'.</title>
        <authorList>
            <person name="Kube M."/>
            <person name="Siewert C."/>
            <person name="Migdoll A.M."/>
            <person name="Duduk B."/>
            <person name="Holz S."/>
            <person name="Rabus R."/>
            <person name="Seemuller E."/>
            <person name="Mitrovic J."/>
            <person name="Muller I."/>
            <person name="Buttner C."/>
            <person name="Reinhardt R."/>
        </authorList>
    </citation>
    <scope>NUCLEOTIDE SEQUENCE [LARGE SCALE GENOMIC DNA]</scope>
    <source>
        <strain evidence="1 2">J233</strain>
    </source>
</reference>
<sequence>MNFEQLFETLDQQNSILVISDVLKRRVIQMKSEYEIKSKKLFKFSILTESEVIDLLTFKTDKELVLYALSQNKMPISITNEKIKFAKYNLNHVNNDLNLFFESNKKYIYINELFLEKAKSSKFYLLSQELHLKPIFNHFNISYEVVGILKEKTPIIHKFSSKKEEVFYLFESISNLLKNGTDINHLYIANLDETYQSEIIKVSRFYGIPVDLNKQFKLYDLSYVRKIMSFSLPKIIKVLTDDDYRNEQFIKIRSLDESSFDQTINQIVHIFNQYPIDKYDENDLLKMIKEDLKQTNITKKPVKNSISIIPLDEIIGLKDMERVFILNTKYESFPTIKKDNDYLSDTDKELIFYPTSSLRK</sequence>
<dbReference type="OrthoDB" id="384283at2"/>
<dbReference type="AlphaFoldDB" id="U4KP03"/>
<organism evidence="1 2">
    <name type="scientific">Alteracholeplasma palmae (strain ATCC 49389 / J233)</name>
    <name type="common">Acholeplasma palmae</name>
    <dbReference type="NCBI Taxonomy" id="1318466"/>
    <lineage>
        <taxon>Bacteria</taxon>
        <taxon>Bacillati</taxon>
        <taxon>Mycoplasmatota</taxon>
        <taxon>Mollicutes</taxon>
        <taxon>Acholeplasmatales</taxon>
        <taxon>Acholeplasmataceae</taxon>
        <taxon>Acholeplasma</taxon>
    </lineage>
</organism>
<gene>
    <name evidence="1" type="ORF">BN85403430</name>
</gene>
<dbReference type="HOGENOM" id="CLU_766424_0_0_14"/>